<reference evidence="1" key="2">
    <citation type="journal article" date="2015" name="Data Brief">
        <title>Shoot transcriptome of the giant reed, Arundo donax.</title>
        <authorList>
            <person name="Barrero R.A."/>
            <person name="Guerrero F.D."/>
            <person name="Moolhuijzen P."/>
            <person name="Goolsby J.A."/>
            <person name="Tidwell J."/>
            <person name="Bellgard S.E."/>
            <person name="Bellgard M.I."/>
        </authorList>
    </citation>
    <scope>NUCLEOTIDE SEQUENCE</scope>
    <source>
        <tissue evidence="1">Shoot tissue taken approximately 20 cm above the soil surface</tissue>
    </source>
</reference>
<organism evidence="1">
    <name type="scientific">Arundo donax</name>
    <name type="common">Giant reed</name>
    <name type="synonym">Donax arundinaceus</name>
    <dbReference type="NCBI Taxonomy" id="35708"/>
    <lineage>
        <taxon>Eukaryota</taxon>
        <taxon>Viridiplantae</taxon>
        <taxon>Streptophyta</taxon>
        <taxon>Embryophyta</taxon>
        <taxon>Tracheophyta</taxon>
        <taxon>Spermatophyta</taxon>
        <taxon>Magnoliopsida</taxon>
        <taxon>Liliopsida</taxon>
        <taxon>Poales</taxon>
        <taxon>Poaceae</taxon>
        <taxon>PACMAD clade</taxon>
        <taxon>Arundinoideae</taxon>
        <taxon>Arundineae</taxon>
        <taxon>Arundo</taxon>
    </lineage>
</organism>
<reference evidence="1" key="1">
    <citation type="submission" date="2014-09" db="EMBL/GenBank/DDBJ databases">
        <authorList>
            <person name="Magalhaes I.L.F."/>
            <person name="Oliveira U."/>
            <person name="Santos F.R."/>
            <person name="Vidigal T.H.D.A."/>
            <person name="Brescovit A.D."/>
            <person name="Santos A.J."/>
        </authorList>
    </citation>
    <scope>NUCLEOTIDE SEQUENCE</scope>
    <source>
        <tissue evidence="1">Shoot tissue taken approximately 20 cm above the soil surface</tissue>
    </source>
</reference>
<protein>
    <submittedName>
        <fullName evidence="1">Uncharacterized protein</fullName>
    </submittedName>
</protein>
<evidence type="ECO:0000313" key="1">
    <source>
        <dbReference type="EMBL" id="JAE26623.1"/>
    </source>
</evidence>
<dbReference type="EMBL" id="GBRH01171273">
    <property type="protein sequence ID" value="JAE26623.1"/>
    <property type="molecule type" value="Transcribed_RNA"/>
</dbReference>
<name>A0A0A9H1A0_ARUDO</name>
<sequence length="27" mass="3169">MMLLGRADYLLLLFPKVLLGQIMLRYS</sequence>
<accession>A0A0A9H1A0</accession>
<dbReference type="AlphaFoldDB" id="A0A0A9H1A0"/>
<proteinExistence type="predicted"/>